<organism evidence="2 3">
    <name type="scientific">Trichoplusia ni</name>
    <name type="common">Cabbage looper</name>
    <dbReference type="NCBI Taxonomy" id="7111"/>
    <lineage>
        <taxon>Eukaryota</taxon>
        <taxon>Metazoa</taxon>
        <taxon>Ecdysozoa</taxon>
        <taxon>Arthropoda</taxon>
        <taxon>Hexapoda</taxon>
        <taxon>Insecta</taxon>
        <taxon>Pterygota</taxon>
        <taxon>Neoptera</taxon>
        <taxon>Endopterygota</taxon>
        <taxon>Lepidoptera</taxon>
        <taxon>Glossata</taxon>
        <taxon>Ditrysia</taxon>
        <taxon>Noctuoidea</taxon>
        <taxon>Noctuidae</taxon>
        <taxon>Plusiinae</taxon>
        <taxon>Trichoplusia</taxon>
    </lineage>
</organism>
<dbReference type="Proteomes" id="UP000322000">
    <property type="component" value="Chromosome 2"/>
</dbReference>
<feature type="region of interest" description="Disordered" evidence="1">
    <location>
        <begin position="35"/>
        <end position="58"/>
    </location>
</feature>
<dbReference type="AlphaFoldDB" id="A0A7E5WB18"/>
<reference evidence="3" key="1">
    <citation type="submission" date="2025-08" db="UniProtKB">
        <authorList>
            <consortium name="RefSeq"/>
        </authorList>
    </citation>
    <scope>IDENTIFICATION</scope>
</reference>
<evidence type="ECO:0000313" key="2">
    <source>
        <dbReference type="Proteomes" id="UP000322000"/>
    </source>
</evidence>
<evidence type="ECO:0000256" key="1">
    <source>
        <dbReference type="SAM" id="MobiDB-lite"/>
    </source>
</evidence>
<dbReference type="InParanoid" id="A0A7E5WB18"/>
<sequence length="660" mass="77054">MERLDIVHTLNEDKGERVTSIYAENFFYDDSSDIQEKKKKEEAKKKPESHKYERQQEEPDWVDEWVSPSDLLIGILDLKPPFTSKITRGAAHEGILEIGDDVLDRERSRFLKYMHDVINDNDAAWSHILEHEKAAVAKKVKAIYHDILTNKSKTLMKEINIFYEKSLQELENHLRTEVSTVLLAAHSSIISDLNNEIKEKLNKERISLEKILQERHVSEINKIKHYYKILLHNEIYRNSQLVNHAVHERNDAIKAFYNQIEAQNTTSTMYVMCTERKKCKIRKFILDNIQSTEIAEKQQKIKERDDVIGAFKKKERQISDINKEWEEKIKKILQLFLKFVSFSLKLLPEQTTFLLDLEKMVVLQLNEIQKAPVKSPSILIDTDDLNILKFPEPPEPKETECEQPFVIEGNLLETDYRLLYGSRETLPSDVDLPYVRLQRKFIYAKCGRMDEVRDFLESQRCKCRDPPAKPPSPVTSSEPSTVHVSESASADKSDSSLEPLLMDDIRLLRECPVRNCQDWTKKFSFPYLNDYLDFSEEKYQRVKTILEPTPGKVIPPELVDPKAIVTQDLPFAKTKELYHHVETQYSSQEDLVTDFTCPCMDHYQQVPPELYPSDVKESPSDELQKILLRRKVSLQRIINNNPNLLGIFTDGDFDFTYTIK</sequence>
<feature type="compositionally biased region" description="Low complexity" evidence="1">
    <location>
        <begin position="474"/>
        <end position="488"/>
    </location>
</feature>
<dbReference type="KEGG" id="tnl:113501090"/>
<feature type="compositionally biased region" description="Basic and acidic residues" evidence="1">
    <location>
        <begin position="35"/>
        <end position="57"/>
    </location>
</feature>
<proteinExistence type="predicted"/>
<feature type="region of interest" description="Disordered" evidence="1">
    <location>
        <begin position="462"/>
        <end position="495"/>
    </location>
</feature>
<accession>A0A7E5WB18</accession>
<dbReference type="OrthoDB" id="7466836at2759"/>
<keyword evidence="2" id="KW-1185">Reference proteome</keyword>
<gene>
    <name evidence="3" type="primary">LOC113501090</name>
</gene>
<dbReference type="GeneID" id="113501090"/>
<protein>
    <submittedName>
        <fullName evidence="3">Uncharacterized protein LOC113501090</fullName>
    </submittedName>
</protein>
<evidence type="ECO:0000313" key="3">
    <source>
        <dbReference type="RefSeq" id="XP_026737903.1"/>
    </source>
</evidence>
<name>A0A7E5WB18_TRINI</name>
<dbReference type="RefSeq" id="XP_026737903.1">
    <property type="nucleotide sequence ID" value="XM_026882102.1"/>
</dbReference>